<proteinExistence type="predicted"/>
<accession>A0A2K9Z719</accession>
<organism evidence="1 2">
    <name type="scientific">Rhizobium leguminosarum</name>
    <dbReference type="NCBI Taxonomy" id="384"/>
    <lineage>
        <taxon>Bacteria</taxon>
        <taxon>Pseudomonadati</taxon>
        <taxon>Pseudomonadota</taxon>
        <taxon>Alphaproteobacteria</taxon>
        <taxon>Hyphomicrobiales</taxon>
        <taxon>Rhizobiaceae</taxon>
        <taxon>Rhizobium/Agrobacterium group</taxon>
        <taxon>Rhizobium</taxon>
    </lineage>
</organism>
<dbReference type="AlphaFoldDB" id="A0A2K9Z719"/>
<evidence type="ECO:0000313" key="1">
    <source>
        <dbReference type="EMBL" id="AUW43980.1"/>
    </source>
</evidence>
<gene>
    <name evidence="1" type="ORF">CUJ84_Chr003649</name>
</gene>
<sequence length="59" mass="6478">MSNLTEIIPTYCAGIPTGGPVTHPGGSSTLLLGWLHKCGHRYRCISLNRSQFRMTILGY</sequence>
<evidence type="ECO:0000313" key="2">
    <source>
        <dbReference type="Proteomes" id="UP000238523"/>
    </source>
</evidence>
<name>A0A2K9Z719_RHILE</name>
<protein>
    <submittedName>
        <fullName evidence="1">Uncharacterized protein</fullName>
    </submittedName>
</protein>
<reference evidence="1 2" key="1">
    <citation type="submission" date="2017-11" db="EMBL/GenBank/DDBJ databases">
        <title>Complete genome of Rhizobium leguminosarum Norway, an ineffective micro-symbiont.</title>
        <authorList>
            <person name="Hoffrichter A."/>
            <person name="Liang J."/>
            <person name="Brachmann A."/>
            <person name="Marin M."/>
        </authorList>
    </citation>
    <scope>NUCLEOTIDE SEQUENCE [LARGE SCALE GENOMIC DNA]</scope>
    <source>
        <strain evidence="1 2">Norway</strain>
    </source>
</reference>
<dbReference type="EMBL" id="CP025012">
    <property type="protein sequence ID" value="AUW43980.1"/>
    <property type="molecule type" value="Genomic_DNA"/>
</dbReference>
<dbReference type="Proteomes" id="UP000238523">
    <property type="component" value="Chromosome"/>
</dbReference>